<dbReference type="AlphaFoldDB" id="A0A0W0WS49"/>
<evidence type="ECO:0000256" key="3">
    <source>
        <dbReference type="ARBA" id="ARBA00022475"/>
    </source>
</evidence>
<evidence type="ECO:0000256" key="1">
    <source>
        <dbReference type="ARBA" id="ARBA00004651"/>
    </source>
</evidence>
<keyword evidence="10" id="KW-1185">Reference proteome</keyword>
<dbReference type="EMBL" id="LNYH01000002">
    <property type="protein sequence ID" value="KTD35125.1"/>
    <property type="molecule type" value="Genomic_DNA"/>
</dbReference>
<evidence type="ECO:0000256" key="6">
    <source>
        <dbReference type="ARBA" id="ARBA00022989"/>
    </source>
</evidence>
<name>A0A0W0WS49_9GAMM</name>
<dbReference type="NCBIfam" id="TIGR03426">
    <property type="entry name" value="shape_MreD"/>
    <property type="match status" value="1"/>
</dbReference>
<comment type="caution">
    <text evidence="9">The sequence shown here is derived from an EMBL/GenBank/DDBJ whole genome shotgun (WGS) entry which is preliminary data.</text>
</comment>
<keyword evidence="5" id="KW-0133">Cell shape</keyword>
<feature type="transmembrane region" description="Helical" evidence="8">
    <location>
        <begin position="100"/>
        <end position="118"/>
    </location>
</feature>
<evidence type="ECO:0000256" key="4">
    <source>
        <dbReference type="ARBA" id="ARBA00022692"/>
    </source>
</evidence>
<comment type="subcellular location">
    <subcellularLocation>
        <location evidence="1">Cell membrane</location>
        <topology evidence="1">Multi-pass membrane protein</topology>
    </subcellularLocation>
</comment>
<dbReference type="GO" id="GO:0005886">
    <property type="term" value="C:plasma membrane"/>
    <property type="evidence" value="ECO:0007669"/>
    <property type="project" value="UniProtKB-SubCell"/>
</dbReference>
<evidence type="ECO:0000256" key="5">
    <source>
        <dbReference type="ARBA" id="ARBA00022960"/>
    </source>
</evidence>
<keyword evidence="4 8" id="KW-0812">Transmembrane</keyword>
<comment type="similarity">
    <text evidence="2">Belongs to the MreD family.</text>
</comment>
<feature type="transmembrane region" description="Helical" evidence="8">
    <location>
        <begin position="124"/>
        <end position="144"/>
    </location>
</feature>
<dbReference type="STRING" id="454.Lisr_0017"/>
<organism evidence="9 10">
    <name type="scientific">Legionella israelensis</name>
    <dbReference type="NCBI Taxonomy" id="454"/>
    <lineage>
        <taxon>Bacteria</taxon>
        <taxon>Pseudomonadati</taxon>
        <taxon>Pseudomonadota</taxon>
        <taxon>Gammaproteobacteria</taxon>
        <taxon>Legionellales</taxon>
        <taxon>Legionellaceae</taxon>
        <taxon>Legionella</taxon>
    </lineage>
</organism>
<dbReference type="PATRIC" id="fig|454.4.peg.18"/>
<evidence type="ECO:0000313" key="10">
    <source>
        <dbReference type="Proteomes" id="UP000054761"/>
    </source>
</evidence>
<dbReference type="InterPro" id="IPR026034">
    <property type="entry name" value="MreD_proteobac"/>
</dbReference>
<keyword evidence="6 8" id="KW-1133">Transmembrane helix</keyword>
<feature type="transmembrane region" description="Helical" evidence="8">
    <location>
        <begin position="53"/>
        <end position="79"/>
    </location>
</feature>
<dbReference type="PANTHER" id="PTHR37484:SF1">
    <property type="entry name" value="ROD SHAPE-DETERMINING PROTEIN MRED"/>
    <property type="match status" value="1"/>
</dbReference>
<dbReference type="InterPro" id="IPR007227">
    <property type="entry name" value="Cell_shape_determining_MreD"/>
</dbReference>
<dbReference type="PROSITE" id="PS51257">
    <property type="entry name" value="PROKAR_LIPOPROTEIN"/>
    <property type="match status" value="1"/>
</dbReference>
<evidence type="ECO:0000256" key="8">
    <source>
        <dbReference type="SAM" id="Phobius"/>
    </source>
</evidence>
<sequence>MNSLNMRLIIAIIITLIFSIFPLPATISGCRPPFTLMLLLYIQCFLPNHFNLLLIFIVGLCMDALMSTVMGEHVFALSLTTWIFNGKSRRFHFFTMGQQMLLIGAFGFIYEFSLFLVSYFSGFYYSWIMVLASSVFGMFFWPWIKILADDTLLLIKFAE</sequence>
<dbReference type="GO" id="GO:0008360">
    <property type="term" value="P:regulation of cell shape"/>
    <property type="evidence" value="ECO:0007669"/>
    <property type="project" value="UniProtKB-KW"/>
</dbReference>
<keyword evidence="3" id="KW-1003">Cell membrane</keyword>
<evidence type="ECO:0000313" key="9">
    <source>
        <dbReference type="EMBL" id="KTD35125.1"/>
    </source>
</evidence>
<dbReference type="PANTHER" id="PTHR37484">
    <property type="entry name" value="ROD SHAPE-DETERMINING PROTEIN MRED"/>
    <property type="match status" value="1"/>
</dbReference>
<dbReference type="OrthoDB" id="6647425at2"/>
<keyword evidence="7 8" id="KW-0472">Membrane</keyword>
<dbReference type="Pfam" id="PF04093">
    <property type="entry name" value="MreD"/>
    <property type="match status" value="1"/>
</dbReference>
<dbReference type="Proteomes" id="UP000054761">
    <property type="component" value="Unassembled WGS sequence"/>
</dbReference>
<reference evidence="9 10" key="1">
    <citation type="submission" date="2015-11" db="EMBL/GenBank/DDBJ databases">
        <title>Genomic analysis of 38 Legionella species identifies large and diverse effector repertoires.</title>
        <authorList>
            <person name="Burstein D."/>
            <person name="Amaro F."/>
            <person name="Zusman T."/>
            <person name="Lifshitz Z."/>
            <person name="Cohen O."/>
            <person name="Gilbert J.A."/>
            <person name="Pupko T."/>
            <person name="Shuman H.A."/>
            <person name="Segal G."/>
        </authorList>
    </citation>
    <scope>NUCLEOTIDE SEQUENCE [LARGE SCALE GENOMIC DNA]</scope>
    <source>
        <strain evidence="9 10">Bercovier 4</strain>
    </source>
</reference>
<evidence type="ECO:0000256" key="2">
    <source>
        <dbReference type="ARBA" id="ARBA00007776"/>
    </source>
</evidence>
<accession>A0A0W0WS49</accession>
<dbReference type="RefSeq" id="WP_058500412.1">
    <property type="nucleotide sequence ID" value="NZ_CAAAJA010000016.1"/>
</dbReference>
<evidence type="ECO:0000256" key="7">
    <source>
        <dbReference type="ARBA" id="ARBA00023136"/>
    </source>
</evidence>
<protein>
    <submittedName>
        <fullName evidence="9">Rod shape-determining protein MreD</fullName>
    </submittedName>
</protein>
<proteinExistence type="inferred from homology"/>
<gene>
    <name evidence="9" type="primary">mreD</name>
    <name evidence="9" type="ORF">Lisr_0017</name>
</gene>